<keyword evidence="3" id="KW-1185">Reference proteome</keyword>
<dbReference type="KEGG" id="fya:KMW28_01245"/>
<accession>A0AAX1N4X2</accession>
<dbReference type="Proteomes" id="UP000678679">
    <property type="component" value="Chromosome 1"/>
</dbReference>
<name>A0AAX1N4X2_9BACT</name>
<keyword evidence="1" id="KW-0812">Transmembrane</keyword>
<dbReference type="EMBL" id="CP076132">
    <property type="protein sequence ID" value="QWG02237.1"/>
    <property type="molecule type" value="Genomic_DNA"/>
</dbReference>
<dbReference type="RefSeq" id="WP_066210812.1">
    <property type="nucleotide sequence ID" value="NZ_CP076132.1"/>
</dbReference>
<feature type="transmembrane region" description="Helical" evidence="1">
    <location>
        <begin position="18"/>
        <end position="36"/>
    </location>
</feature>
<sequence>MNLNETEQPNKFPVAMKYGAIAGVFSFVYYIFLTVLDKSQDGLLSSLGMVVTITAMFMAVREYKSETNGYLPFGQAFKTGAFMGVISSLISSVLNYVYITFIDDSGIQTVLEEARLELEKNPQLTNDQIDQAMSITEMFVNTPLALVAGIISSVIMSCIIALMIAFILKQENPDAV</sequence>
<dbReference type="Pfam" id="PF13858">
    <property type="entry name" value="DUF4199"/>
    <property type="match status" value="1"/>
</dbReference>
<gene>
    <name evidence="2" type="ORF">KMW28_01245</name>
</gene>
<evidence type="ECO:0000256" key="1">
    <source>
        <dbReference type="SAM" id="Phobius"/>
    </source>
</evidence>
<reference evidence="2 3" key="1">
    <citation type="submission" date="2021-05" db="EMBL/GenBank/DDBJ databases">
        <title>Comparative genomic studies on the polysaccharide-degrading batcterial strains of the Flammeovirga genus.</title>
        <authorList>
            <person name="Zewei F."/>
            <person name="Zheng Z."/>
            <person name="Yu L."/>
            <person name="Ruyue G."/>
            <person name="Yanhong M."/>
            <person name="Yuanyuan C."/>
            <person name="Jingyan G."/>
            <person name="Wenjun H."/>
        </authorList>
    </citation>
    <scope>NUCLEOTIDE SEQUENCE [LARGE SCALE GENOMIC DNA]</scope>
    <source>
        <strain evidence="2 3">NBRC:100898</strain>
    </source>
</reference>
<evidence type="ECO:0000313" key="3">
    <source>
        <dbReference type="Proteomes" id="UP000678679"/>
    </source>
</evidence>
<evidence type="ECO:0000313" key="2">
    <source>
        <dbReference type="EMBL" id="QWG02237.1"/>
    </source>
</evidence>
<feature type="transmembrane region" description="Helical" evidence="1">
    <location>
        <begin position="81"/>
        <end position="101"/>
    </location>
</feature>
<proteinExistence type="predicted"/>
<keyword evidence="1" id="KW-0472">Membrane</keyword>
<feature type="transmembrane region" description="Helical" evidence="1">
    <location>
        <begin position="42"/>
        <end position="60"/>
    </location>
</feature>
<feature type="transmembrane region" description="Helical" evidence="1">
    <location>
        <begin position="144"/>
        <end position="168"/>
    </location>
</feature>
<protein>
    <submittedName>
        <fullName evidence="2">DUF4199 domain-containing protein</fullName>
    </submittedName>
</protein>
<dbReference type="InterPro" id="IPR025250">
    <property type="entry name" value="DUF4199"/>
</dbReference>
<dbReference type="AlphaFoldDB" id="A0AAX1N4X2"/>
<keyword evidence="1" id="KW-1133">Transmembrane helix</keyword>
<organism evidence="2 3">
    <name type="scientific">Flammeovirga yaeyamensis</name>
    <dbReference type="NCBI Taxonomy" id="367791"/>
    <lineage>
        <taxon>Bacteria</taxon>
        <taxon>Pseudomonadati</taxon>
        <taxon>Bacteroidota</taxon>
        <taxon>Cytophagia</taxon>
        <taxon>Cytophagales</taxon>
        <taxon>Flammeovirgaceae</taxon>
        <taxon>Flammeovirga</taxon>
    </lineage>
</organism>